<feature type="transmembrane region" description="Helical" evidence="1">
    <location>
        <begin position="28"/>
        <end position="44"/>
    </location>
</feature>
<dbReference type="SUPFAM" id="SSF53448">
    <property type="entry name" value="Nucleotide-diphospho-sugar transferases"/>
    <property type="match status" value="1"/>
</dbReference>
<sequence length="361" mass="41125">MHHSQKASSDALGYIPLARRRLDKRAKILLGLLFLGGVVVGYVLRMNADGLGPKTSALDNYQRINPFPMIHSDYARITSEERAVVSSMYTDSYVFPLAVLGHTLKRHHINARRILIYLPNRVSNRTLCFVQAAGWELHPVEFIPPPHGGKGIHYTFVDQYTKLNIWTLDQIGIKTGVYLDADTIVRGNFDEIWNLPFEFGAVPDVYIDNPGFTPGFNAGVLFFHPSTKLFEDMVSKLETTKFRLKDAEQSYLNHYFGAEAVRLPYAYGGNLAIRERSPEVWEAIQADMRIIHYTINKPFNARMKCPGGICDPEEVFDLKKQQAWLKKAKGKWKGHFVPELTFWEESFKLMIEEIGDLCPAS</sequence>
<dbReference type="Gene3D" id="3.90.550.10">
    <property type="entry name" value="Spore Coat Polysaccharide Biosynthesis Protein SpsA, Chain A"/>
    <property type="match status" value="1"/>
</dbReference>
<dbReference type="InterPro" id="IPR029044">
    <property type="entry name" value="Nucleotide-diphossugar_trans"/>
</dbReference>
<dbReference type="GO" id="GO:0016757">
    <property type="term" value="F:glycosyltransferase activity"/>
    <property type="evidence" value="ECO:0007669"/>
    <property type="project" value="InterPro"/>
</dbReference>
<dbReference type="Proteomes" id="UP000736335">
    <property type="component" value="Unassembled WGS sequence"/>
</dbReference>
<gene>
    <name evidence="2" type="ORF">BJ322DRAFT_1034726</name>
</gene>
<keyword evidence="1" id="KW-0472">Membrane</keyword>
<evidence type="ECO:0000313" key="2">
    <source>
        <dbReference type="EMBL" id="KAF9793450.1"/>
    </source>
</evidence>
<evidence type="ECO:0000256" key="1">
    <source>
        <dbReference type="SAM" id="Phobius"/>
    </source>
</evidence>
<dbReference type="AlphaFoldDB" id="A0A9P6HS73"/>
<dbReference type="InterPro" id="IPR050587">
    <property type="entry name" value="GNT1/Glycosyltrans_8"/>
</dbReference>
<name>A0A9P6HS73_9AGAM</name>
<reference evidence="2" key="1">
    <citation type="journal article" date="2020" name="Nat. Commun.">
        <title>Large-scale genome sequencing of mycorrhizal fungi provides insights into the early evolution of symbiotic traits.</title>
        <authorList>
            <person name="Miyauchi S."/>
            <person name="Kiss E."/>
            <person name="Kuo A."/>
            <person name="Drula E."/>
            <person name="Kohler A."/>
            <person name="Sanchez-Garcia M."/>
            <person name="Morin E."/>
            <person name="Andreopoulos B."/>
            <person name="Barry K.W."/>
            <person name="Bonito G."/>
            <person name="Buee M."/>
            <person name="Carver A."/>
            <person name="Chen C."/>
            <person name="Cichocki N."/>
            <person name="Clum A."/>
            <person name="Culley D."/>
            <person name="Crous P.W."/>
            <person name="Fauchery L."/>
            <person name="Girlanda M."/>
            <person name="Hayes R.D."/>
            <person name="Keri Z."/>
            <person name="LaButti K."/>
            <person name="Lipzen A."/>
            <person name="Lombard V."/>
            <person name="Magnuson J."/>
            <person name="Maillard F."/>
            <person name="Murat C."/>
            <person name="Nolan M."/>
            <person name="Ohm R.A."/>
            <person name="Pangilinan J."/>
            <person name="Pereira M.F."/>
            <person name="Perotto S."/>
            <person name="Peter M."/>
            <person name="Pfister S."/>
            <person name="Riley R."/>
            <person name="Sitrit Y."/>
            <person name="Stielow J.B."/>
            <person name="Szollosi G."/>
            <person name="Zifcakova L."/>
            <person name="Stursova M."/>
            <person name="Spatafora J.W."/>
            <person name="Tedersoo L."/>
            <person name="Vaario L.M."/>
            <person name="Yamada A."/>
            <person name="Yan M."/>
            <person name="Wang P."/>
            <person name="Xu J."/>
            <person name="Bruns T."/>
            <person name="Baldrian P."/>
            <person name="Vilgalys R."/>
            <person name="Dunand C."/>
            <person name="Henrissat B."/>
            <person name="Grigoriev I.V."/>
            <person name="Hibbett D."/>
            <person name="Nagy L.G."/>
            <person name="Martin F.M."/>
        </authorList>
    </citation>
    <scope>NUCLEOTIDE SEQUENCE</scope>
    <source>
        <strain evidence="2">UH-Tt-Lm1</strain>
    </source>
</reference>
<keyword evidence="2" id="KW-0808">Transferase</keyword>
<keyword evidence="1" id="KW-1133">Transmembrane helix</keyword>
<proteinExistence type="predicted"/>
<protein>
    <submittedName>
        <fullName evidence="2">Nucleotide-diphospho-sugar transferase</fullName>
    </submittedName>
</protein>
<evidence type="ECO:0000313" key="3">
    <source>
        <dbReference type="Proteomes" id="UP000736335"/>
    </source>
</evidence>
<accession>A0A9P6HS73</accession>
<dbReference type="OrthoDB" id="2014201at2759"/>
<dbReference type="EMBL" id="WIUZ02000001">
    <property type="protein sequence ID" value="KAF9793450.1"/>
    <property type="molecule type" value="Genomic_DNA"/>
</dbReference>
<comment type="caution">
    <text evidence="2">The sequence shown here is derived from an EMBL/GenBank/DDBJ whole genome shotgun (WGS) entry which is preliminary data.</text>
</comment>
<dbReference type="Pfam" id="PF01501">
    <property type="entry name" value="Glyco_transf_8"/>
    <property type="match status" value="1"/>
</dbReference>
<reference evidence="2" key="2">
    <citation type="submission" date="2020-11" db="EMBL/GenBank/DDBJ databases">
        <authorList>
            <consortium name="DOE Joint Genome Institute"/>
            <person name="Kuo A."/>
            <person name="Miyauchi S."/>
            <person name="Kiss E."/>
            <person name="Drula E."/>
            <person name="Kohler A."/>
            <person name="Sanchez-Garcia M."/>
            <person name="Andreopoulos B."/>
            <person name="Barry K.W."/>
            <person name="Bonito G."/>
            <person name="Buee M."/>
            <person name="Carver A."/>
            <person name="Chen C."/>
            <person name="Cichocki N."/>
            <person name="Clum A."/>
            <person name="Culley D."/>
            <person name="Crous P.W."/>
            <person name="Fauchery L."/>
            <person name="Girlanda M."/>
            <person name="Hayes R."/>
            <person name="Keri Z."/>
            <person name="Labutti K."/>
            <person name="Lipzen A."/>
            <person name="Lombard V."/>
            <person name="Magnuson J."/>
            <person name="Maillard F."/>
            <person name="Morin E."/>
            <person name="Murat C."/>
            <person name="Nolan M."/>
            <person name="Ohm R."/>
            <person name="Pangilinan J."/>
            <person name="Pereira M."/>
            <person name="Perotto S."/>
            <person name="Peter M."/>
            <person name="Riley R."/>
            <person name="Sitrit Y."/>
            <person name="Stielow B."/>
            <person name="Szollosi G."/>
            <person name="Zifcakova L."/>
            <person name="Stursova M."/>
            <person name="Spatafora J.W."/>
            <person name="Tedersoo L."/>
            <person name="Vaario L.-M."/>
            <person name="Yamada A."/>
            <person name="Yan M."/>
            <person name="Wang P."/>
            <person name="Xu J."/>
            <person name="Bruns T."/>
            <person name="Baldrian P."/>
            <person name="Vilgalys R."/>
            <person name="Henrissat B."/>
            <person name="Grigoriev I.V."/>
            <person name="Hibbett D."/>
            <person name="Nagy L.G."/>
            <person name="Martin F.M."/>
        </authorList>
    </citation>
    <scope>NUCLEOTIDE SEQUENCE</scope>
    <source>
        <strain evidence="2">UH-Tt-Lm1</strain>
    </source>
</reference>
<organism evidence="2 3">
    <name type="scientific">Thelephora terrestris</name>
    <dbReference type="NCBI Taxonomy" id="56493"/>
    <lineage>
        <taxon>Eukaryota</taxon>
        <taxon>Fungi</taxon>
        <taxon>Dikarya</taxon>
        <taxon>Basidiomycota</taxon>
        <taxon>Agaricomycotina</taxon>
        <taxon>Agaricomycetes</taxon>
        <taxon>Thelephorales</taxon>
        <taxon>Thelephoraceae</taxon>
        <taxon>Thelephora</taxon>
    </lineage>
</organism>
<keyword evidence="1" id="KW-0812">Transmembrane</keyword>
<dbReference type="InterPro" id="IPR002495">
    <property type="entry name" value="Glyco_trans_8"/>
</dbReference>
<keyword evidence="3" id="KW-1185">Reference proteome</keyword>
<dbReference type="PANTHER" id="PTHR11183">
    <property type="entry name" value="GLYCOGENIN SUBFAMILY MEMBER"/>
    <property type="match status" value="1"/>
</dbReference>